<dbReference type="AlphaFoldDB" id="A0A543CUX9"/>
<evidence type="ECO:0000313" key="2">
    <source>
        <dbReference type="Proteomes" id="UP000316096"/>
    </source>
</evidence>
<dbReference type="Proteomes" id="UP000316096">
    <property type="component" value="Unassembled WGS sequence"/>
</dbReference>
<protein>
    <submittedName>
        <fullName evidence="1">Uncharacterized protein</fullName>
    </submittedName>
</protein>
<reference evidence="1 2" key="1">
    <citation type="submission" date="2019-06" db="EMBL/GenBank/DDBJ databases">
        <title>Sequencing the genomes of 1000 actinobacteria strains.</title>
        <authorList>
            <person name="Klenk H.-P."/>
        </authorList>
    </citation>
    <scope>NUCLEOTIDE SEQUENCE [LARGE SCALE GENOMIC DNA]</scope>
    <source>
        <strain evidence="1 2">DSM 102200</strain>
    </source>
</reference>
<dbReference type="EMBL" id="VFOZ01000001">
    <property type="protein sequence ID" value="TQM00897.1"/>
    <property type="molecule type" value="Genomic_DNA"/>
</dbReference>
<gene>
    <name evidence="1" type="ORF">FB559_6623</name>
</gene>
<comment type="caution">
    <text evidence="1">The sequence shown here is derived from an EMBL/GenBank/DDBJ whole genome shotgun (WGS) entry which is preliminary data.</text>
</comment>
<evidence type="ECO:0000313" key="1">
    <source>
        <dbReference type="EMBL" id="TQM00897.1"/>
    </source>
</evidence>
<sequence length="98" mass="10211">MIKVSIYHTLKTSEATLPYSTDPSVVGSPSRSPDGRSVRFRAVAPGTAGLVVPTMLCPAQDSAGTATPSASADPSEPVALCQILRVDVEPISRNQSNE</sequence>
<name>A0A543CUX9_9ACTN</name>
<proteinExistence type="predicted"/>
<accession>A0A543CUX9</accession>
<keyword evidence="2" id="KW-1185">Reference proteome</keyword>
<organism evidence="1 2">
    <name type="scientific">Actinoallomurus bryophytorum</name>
    <dbReference type="NCBI Taxonomy" id="1490222"/>
    <lineage>
        <taxon>Bacteria</taxon>
        <taxon>Bacillati</taxon>
        <taxon>Actinomycetota</taxon>
        <taxon>Actinomycetes</taxon>
        <taxon>Streptosporangiales</taxon>
        <taxon>Thermomonosporaceae</taxon>
        <taxon>Actinoallomurus</taxon>
    </lineage>
</organism>